<reference evidence="4" key="1">
    <citation type="submission" date="2016-10" db="EMBL/GenBank/DDBJ databases">
        <authorList>
            <person name="Varghese N."/>
            <person name="Submissions S."/>
        </authorList>
    </citation>
    <scope>NUCLEOTIDE SEQUENCE [LARGE SCALE GENOMIC DNA]</scope>
    <source>
        <strain evidence="4">DSM 23317</strain>
    </source>
</reference>
<evidence type="ECO:0000313" key="3">
    <source>
        <dbReference type="EMBL" id="SDK00497.1"/>
    </source>
</evidence>
<gene>
    <name evidence="3" type="ORF">SAMN04488540_11736</name>
</gene>
<evidence type="ECO:0000259" key="2">
    <source>
        <dbReference type="PROSITE" id="PS51671"/>
    </source>
</evidence>
<sequence>MKIRTIATVTGTDQPGLLKQLAGFTHELEGKWLSSKVIHLAGQTAILLEIELPEQNLDTLRQQFSAHPGITSQFTPPASINDARFTLALQVDADDRAGLIHDITGAIHEMDINIVNFDSLRLTASDLGRTVFTATLELSAPTQIESKVLVEKLEALPGNVRAEAA</sequence>
<keyword evidence="1" id="KW-0678">Repressor</keyword>
<dbReference type="PANTHER" id="PTHR34875:SF6">
    <property type="entry name" value="UPF0237 PROTEIN MJ1558"/>
    <property type="match status" value="1"/>
</dbReference>
<evidence type="ECO:0000313" key="4">
    <source>
        <dbReference type="Proteomes" id="UP000199527"/>
    </source>
</evidence>
<dbReference type="InterPro" id="IPR050990">
    <property type="entry name" value="UPF0237/GcvR_regulator"/>
</dbReference>
<dbReference type="Proteomes" id="UP000199527">
    <property type="component" value="Unassembled WGS sequence"/>
</dbReference>
<evidence type="ECO:0000256" key="1">
    <source>
        <dbReference type="PIRNR" id="PIRNR028103"/>
    </source>
</evidence>
<keyword evidence="1" id="KW-0804">Transcription</keyword>
<dbReference type="RefSeq" id="WP_090367303.1">
    <property type="nucleotide sequence ID" value="NZ_FNEM01000017.1"/>
</dbReference>
<dbReference type="Gene3D" id="3.30.70.260">
    <property type="match status" value="2"/>
</dbReference>
<dbReference type="InterPro" id="IPR002912">
    <property type="entry name" value="ACT_dom"/>
</dbReference>
<keyword evidence="4" id="KW-1185">Reference proteome</keyword>
<feature type="domain" description="ACT" evidence="2">
    <location>
        <begin position="88"/>
        <end position="165"/>
    </location>
</feature>
<dbReference type="SUPFAM" id="SSF55021">
    <property type="entry name" value="ACT-like"/>
    <property type="match status" value="2"/>
</dbReference>
<dbReference type="PANTHER" id="PTHR34875">
    <property type="entry name" value="UPF0237 PROTEIN MJ1558"/>
    <property type="match status" value="1"/>
</dbReference>
<accession>A0A1G8YCS7</accession>
<dbReference type="PROSITE" id="PS51671">
    <property type="entry name" value="ACT"/>
    <property type="match status" value="1"/>
</dbReference>
<protein>
    <recommendedName>
        <fullName evidence="1">Glycine cleavage system transcriptional repressor</fullName>
    </recommendedName>
</protein>
<organism evidence="3 4">
    <name type="scientific">Ferrimonas sediminum</name>
    <dbReference type="NCBI Taxonomy" id="718193"/>
    <lineage>
        <taxon>Bacteria</taxon>
        <taxon>Pseudomonadati</taxon>
        <taxon>Pseudomonadota</taxon>
        <taxon>Gammaproteobacteria</taxon>
        <taxon>Alteromonadales</taxon>
        <taxon>Ferrimonadaceae</taxon>
        <taxon>Ferrimonas</taxon>
    </lineage>
</organism>
<dbReference type="InterPro" id="IPR045865">
    <property type="entry name" value="ACT-like_dom_sf"/>
</dbReference>
<keyword evidence="1" id="KW-0963">Cytoplasm</keyword>
<dbReference type="EMBL" id="FNEM01000017">
    <property type="protein sequence ID" value="SDK00497.1"/>
    <property type="molecule type" value="Genomic_DNA"/>
</dbReference>
<name>A0A1G8YCS7_9GAMM</name>
<dbReference type="OrthoDB" id="5814370at2"/>
<dbReference type="GO" id="GO:0005737">
    <property type="term" value="C:cytoplasm"/>
    <property type="evidence" value="ECO:0007669"/>
    <property type="project" value="UniProtKB-SubCell"/>
</dbReference>
<dbReference type="Pfam" id="PF13740">
    <property type="entry name" value="ACT_6"/>
    <property type="match status" value="1"/>
</dbReference>
<dbReference type="PIRSF" id="PIRSF028103">
    <property type="entry name" value="GcvR"/>
    <property type="match status" value="1"/>
</dbReference>
<proteinExistence type="predicted"/>
<dbReference type="AlphaFoldDB" id="A0A1G8YCS7"/>
<dbReference type="GO" id="GO:0006355">
    <property type="term" value="P:regulation of DNA-templated transcription"/>
    <property type="evidence" value="ECO:0007669"/>
    <property type="project" value="UniProtKB-UniRule"/>
</dbReference>
<dbReference type="InterPro" id="IPR016867">
    <property type="entry name" value="GcvR"/>
</dbReference>
<comment type="subcellular location">
    <subcellularLocation>
        <location evidence="1">Cytoplasm</location>
    </subcellularLocation>
</comment>